<dbReference type="Proteomes" id="UP001370758">
    <property type="component" value="Unassembled WGS sequence"/>
</dbReference>
<dbReference type="EMBL" id="JAVHJL010000012">
    <property type="protein sequence ID" value="KAK6495976.1"/>
    <property type="molecule type" value="Genomic_DNA"/>
</dbReference>
<protein>
    <recommendedName>
        <fullName evidence="1">F-box domain-containing protein</fullName>
    </recommendedName>
</protein>
<name>A0AAV9VRX9_9PEZI</name>
<proteinExistence type="predicted"/>
<comment type="caution">
    <text evidence="2">The sequence shown here is derived from an EMBL/GenBank/DDBJ whole genome shotgun (WGS) entry which is preliminary data.</text>
</comment>
<dbReference type="SUPFAM" id="SSF52047">
    <property type="entry name" value="RNI-like"/>
    <property type="match status" value="1"/>
</dbReference>
<keyword evidence="3" id="KW-1185">Reference proteome</keyword>
<reference evidence="2 3" key="1">
    <citation type="submission" date="2023-08" db="EMBL/GenBank/DDBJ databases">
        <authorList>
            <person name="Palmer J.M."/>
        </authorList>
    </citation>
    <scope>NUCLEOTIDE SEQUENCE [LARGE SCALE GENOMIC DNA]</scope>
    <source>
        <strain evidence="2 3">TWF481</strain>
    </source>
</reference>
<gene>
    <name evidence="2" type="ORF">TWF481_003021</name>
</gene>
<evidence type="ECO:0000313" key="3">
    <source>
        <dbReference type="Proteomes" id="UP001370758"/>
    </source>
</evidence>
<organism evidence="2 3">
    <name type="scientific">Arthrobotrys musiformis</name>
    <dbReference type="NCBI Taxonomy" id="47236"/>
    <lineage>
        <taxon>Eukaryota</taxon>
        <taxon>Fungi</taxon>
        <taxon>Dikarya</taxon>
        <taxon>Ascomycota</taxon>
        <taxon>Pezizomycotina</taxon>
        <taxon>Orbiliomycetes</taxon>
        <taxon>Orbiliales</taxon>
        <taxon>Orbiliaceae</taxon>
        <taxon>Arthrobotrys</taxon>
    </lineage>
</organism>
<dbReference type="AlphaFoldDB" id="A0AAV9VRX9"/>
<sequence length="477" mass="54103">MTPVTSLPSEIFDVISEDLGEDDLLALRMTCKTLNAKAREAHLNSIYRCRRVFLIPTSLENLVKISKHSSGVNLRVRHVQISILSPYSRGFRNWLINGPIEMFEQTENGQSAEIESTLVAMEGISAAQSPEVGCREEHKSLLALAFSKFPNLRTLRIGERDGDLVRSEVNLFYPSLGLVPGNYLPRNLVNAGAFLLGSLKGAYEQAWDIAISAVTASGIPTIEIIETMGTPDGGGIVPFGWFSFSPQDLSHFRSAFHNLRSLQITLNVPQAKYENWNSQPLHEWLNVVGTNVVELKLSSDYFAGISLPMVVGLPKLRRLTFEQGYLNLDSLIEFSDRRRDTLEELNFLKCNMENPKKSWFMLMKRLMQGPRRLQRLRFISYKPFDDDMELDLEYILPDLEVRGSLASRESECKVTCPLDEENAEIKFIAKELEAHEGEDGFWESLTDGMWRPENIQGLYDYDDESNDYIIDSDSDLL</sequence>
<evidence type="ECO:0000259" key="1">
    <source>
        <dbReference type="PROSITE" id="PS50181"/>
    </source>
</evidence>
<accession>A0AAV9VRX9</accession>
<dbReference type="InterPro" id="IPR001810">
    <property type="entry name" value="F-box_dom"/>
</dbReference>
<evidence type="ECO:0000313" key="2">
    <source>
        <dbReference type="EMBL" id="KAK6495976.1"/>
    </source>
</evidence>
<dbReference type="PROSITE" id="PS50181">
    <property type="entry name" value="FBOX"/>
    <property type="match status" value="1"/>
</dbReference>
<feature type="domain" description="F-box" evidence="1">
    <location>
        <begin position="1"/>
        <end position="50"/>
    </location>
</feature>